<accession>A0A0C2GZA5</accession>
<dbReference type="AlphaFoldDB" id="A0A0C2GZA5"/>
<sequence length="82" mass="9549">MTILDAEAAERLAEKHDFEKVNSTKKGYYKLVAAITTIMDGCMKEKPNQIPSMITEETRQQLDLLEKRKNLNRTTFWVGTWE</sequence>
<dbReference type="EMBL" id="KN726949">
    <property type="protein sequence ID" value="KIH66820.1"/>
    <property type="molecule type" value="Genomic_DNA"/>
</dbReference>
<dbReference type="Proteomes" id="UP000054047">
    <property type="component" value="Unassembled WGS sequence"/>
</dbReference>
<protein>
    <submittedName>
        <fullName evidence="1">Uncharacterized protein</fullName>
    </submittedName>
</protein>
<evidence type="ECO:0000313" key="1">
    <source>
        <dbReference type="EMBL" id="KIH66820.1"/>
    </source>
</evidence>
<name>A0A0C2GZA5_9BILA</name>
<evidence type="ECO:0000313" key="2">
    <source>
        <dbReference type="Proteomes" id="UP000054047"/>
    </source>
</evidence>
<keyword evidence="2" id="KW-1185">Reference proteome</keyword>
<proteinExistence type="predicted"/>
<reference evidence="1 2" key="1">
    <citation type="submission" date="2013-12" db="EMBL/GenBank/DDBJ databases">
        <title>Draft genome of the parsitic nematode Ancylostoma duodenale.</title>
        <authorList>
            <person name="Mitreva M."/>
        </authorList>
    </citation>
    <scope>NUCLEOTIDE SEQUENCE [LARGE SCALE GENOMIC DNA]</scope>
    <source>
        <strain evidence="1 2">Zhejiang</strain>
    </source>
</reference>
<organism evidence="1 2">
    <name type="scientific">Ancylostoma duodenale</name>
    <dbReference type="NCBI Taxonomy" id="51022"/>
    <lineage>
        <taxon>Eukaryota</taxon>
        <taxon>Metazoa</taxon>
        <taxon>Ecdysozoa</taxon>
        <taxon>Nematoda</taxon>
        <taxon>Chromadorea</taxon>
        <taxon>Rhabditida</taxon>
        <taxon>Rhabditina</taxon>
        <taxon>Rhabditomorpha</taxon>
        <taxon>Strongyloidea</taxon>
        <taxon>Ancylostomatidae</taxon>
        <taxon>Ancylostomatinae</taxon>
        <taxon>Ancylostoma</taxon>
    </lineage>
</organism>
<gene>
    <name evidence="1" type="ORF">ANCDUO_02854</name>
</gene>